<dbReference type="KEGG" id="ecp:ECP_2986"/>
<evidence type="ECO:0000313" key="1">
    <source>
        <dbReference type="EMBL" id="ABG70969.1"/>
    </source>
</evidence>
<protein>
    <submittedName>
        <fullName evidence="1">Uncharacterized protein</fullName>
    </submittedName>
</protein>
<name>A0A454A7R6_ECOL5</name>
<gene>
    <name evidence="1" type="ordered locus">ECP_2986</name>
</gene>
<organism evidence="1 2">
    <name type="scientific">Escherichia coli O6:K15:H31 (strain 536 / UPEC)</name>
    <dbReference type="NCBI Taxonomy" id="362663"/>
    <lineage>
        <taxon>Bacteria</taxon>
        <taxon>Pseudomonadati</taxon>
        <taxon>Pseudomonadota</taxon>
        <taxon>Gammaproteobacteria</taxon>
        <taxon>Enterobacterales</taxon>
        <taxon>Enterobacteriaceae</taxon>
        <taxon>Escherichia</taxon>
    </lineage>
</organism>
<proteinExistence type="predicted"/>
<reference evidence="1 2" key="1">
    <citation type="journal article" date="2006" name="Mol. Microbiol.">
        <title>Role of pathogenicity island-associated integrases in the genome plasticity of uropathogenic Escherichia coli strain 536.</title>
        <authorList>
            <person name="Hochhut B."/>
            <person name="Wilde C."/>
            <person name="Balling G."/>
            <person name="Middendorf B."/>
            <person name="Dobrindt U."/>
            <person name="Brzuszkiewicz E."/>
            <person name="Gottschalk G."/>
            <person name="Carniel E."/>
            <person name="Hacker J."/>
        </authorList>
    </citation>
    <scope>NUCLEOTIDE SEQUENCE [LARGE SCALE GENOMIC DNA]</scope>
    <source>
        <strain evidence="2">536 / UPEC</strain>
    </source>
</reference>
<sequence length="66" mass="7410">MIPWSGVTRRQEIRSMQGCEMNSNRLSAPVIFEDSSGCYPVCIKNPDIMDNTTDSITGRSLFIIRA</sequence>
<dbReference type="EMBL" id="CP000247">
    <property type="protein sequence ID" value="ABG70969.1"/>
    <property type="molecule type" value="Genomic_DNA"/>
</dbReference>
<evidence type="ECO:0000313" key="2">
    <source>
        <dbReference type="Proteomes" id="UP000009182"/>
    </source>
</evidence>
<dbReference type="Proteomes" id="UP000009182">
    <property type="component" value="Chromosome"/>
</dbReference>
<accession>A0A454A7R6</accession>
<dbReference type="AlphaFoldDB" id="A0A454A7R6"/>